<keyword evidence="4" id="KW-1185">Reference proteome</keyword>
<reference evidence="3" key="1">
    <citation type="submission" date="2024-03" db="EMBL/GenBank/DDBJ databases">
        <title>WGS assembly of Saponaria officinalis var. Norfolk2.</title>
        <authorList>
            <person name="Jenkins J."/>
            <person name="Shu S."/>
            <person name="Grimwood J."/>
            <person name="Barry K."/>
            <person name="Goodstein D."/>
            <person name="Schmutz J."/>
            <person name="Leebens-Mack J."/>
            <person name="Osbourn A."/>
        </authorList>
    </citation>
    <scope>NUCLEOTIDE SEQUENCE [LARGE SCALE GENOMIC DNA]</scope>
    <source>
        <strain evidence="3">JIC</strain>
    </source>
</reference>
<feature type="compositionally biased region" description="Polar residues" evidence="2">
    <location>
        <begin position="9"/>
        <end position="28"/>
    </location>
</feature>
<dbReference type="Proteomes" id="UP001443914">
    <property type="component" value="Unassembled WGS sequence"/>
</dbReference>
<protein>
    <recommendedName>
        <fullName evidence="5">No apical meristem-associated C-terminal domain-containing protein</fullName>
    </recommendedName>
</protein>
<feature type="region of interest" description="Disordered" evidence="2">
    <location>
        <begin position="1"/>
        <end position="57"/>
    </location>
</feature>
<evidence type="ECO:0000256" key="2">
    <source>
        <dbReference type="SAM" id="MobiDB-lite"/>
    </source>
</evidence>
<comment type="caution">
    <text evidence="3">The sequence shown here is derived from an EMBL/GenBank/DDBJ whole genome shotgun (WGS) entry which is preliminary data.</text>
</comment>
<keyword evidence="1" id="KW-0175">Coiled coil</keyword>
<evidence type="ECO:0000313" key="4">
    <source>
        <dbReference type="Proteomes" id="UP001443914"/>
    </source>
</evidence>
<organism evidence="3 4">
    <name type="scientific">Saponaria officinalis</name>
    <name type="common">Common soapwort</name>
    <name type="synonym">Lychnis saponaria</name>
    <dbReference type="NCBI Taxonomy" id="3572"/>
    <lineage>
        <taxon>Eukaryota</taxon>
        <taxon>Viridiplantae</taxon>
        <taxon>Streptophyta</taxon>
        <taxon>Embryophyta</taxon>
        <taxon>Tracheophyta</taxon>
        <taxon>Spermatophyta</taxon>
        <taxon>Magnoliopsida</taxon>
        <taxon>eudicotyledons</taxon>
        <taxon>Gunneridae</taxon>
        <taxon>Pentapetalae</taxon>
        <taxon>Caryophyllales</taxon>
        <taxon>Caryophyllaceae</taxon>
        <taxon>Caryophylleae</taxon>
        <taxon>Saponaria</taxon>
    </lineage>
</organism>
<feature type="coiled-coil region" evidence="1">
    <location>
        <begin position="76"/>
        <end position="103"/>
    </location>
</feature>
<evidence type="ECO:0008006" key="5">
    <source>
        <dbReference type="Google" id="ProtNLM"/>
    </source>
</evidence>
<accession>A0AAW1GYC7</accession>
<name>A0AAW1GYC7_SAPOF</name>
<dbReference type="EMBL" id="JBDFQZ010000013">
    <property type="protein sequence ID" value="KAK9668790.1"/>
    <property type="molecule type" value="Genomic_DNA"/>
</dbReference>
<proteinExistence type="predicted"/>
<evidence type="ECO:0000256" key="1">
    <source>
        <dbReference type="SAM" id="Coils"/>
    </source>
</evidence>
<dbReference type="AlphaFoldDB" id="A0AAW1GYC7"/>
<evidence type="ECO:0000313" key="3">
    <source>
        <dbReference type="EMBL" id="KAK9668790.1"/>
    </source>
</evidence>
<gene>
    <name evidence="3" type="ORF">RND81_13G086900</name>
</gene>
<sequence>MKYLRKWQAGNTEVPSESCGSSKRSQPDTPADGGENSRPDGIKKAKKKRKQAASSSVNMDAFTNAISKMNVGTFNRELLGTQMLEYQREREAAKAKQKEDDRQWQLFMFLLNKPHLEEDKKVMLANLKETFNYMFKYLRIMYLNDQF</sequence>